<dbReference type="InterPro" id="IPR041726">
    <property type="entry name" value="ACAD10_11_N"/>
</dbReference>
<dbReference type="OMA" id="GHLLARW"/>
<organism evidence="2 3">
    <name type="scientific">Mycolicibacterium thermoresistibile</name>
    <name type="common">Mycobacterium thermoresistibile</name>
    <dbReference type="NCBI Taxonomy" id="1797"/>
    <lineage>
        <taxon>Bacteria</taxon>
        <taxon>Bacillati</taxon>
        <taxon>Actinomycetota</taxon>
        <taxon>Actinomycetes</taxon>
        <taxon>Mycobacteriales</taxon>
        <taxon>Mycobacteriaceae</taxon>
        <taxon>Mycolicibacterium</taxon>
    </lineage>
</organism>
<dbReference type="AlphaFoldDB" id="A0A100XFE3"/>
<dbReference type="Proteomes" id="UP000069654">
    <property type="component" value="Unassembled WGS sequence"/>
</dbReference>
<dbReference type="STRING" id="1797.RMCT_2479"/>
<gene>
    <name evidence="2" type="ORF">RMCT_2479</name>
</gene>
<reference evidence="2 3" key="1">
    <citation type="journal article" date="2016" name="Genome Announc.">
        <title>Draft Genome Sequences of Five Rapidly Growing Mycobacterium Species, M. thermoresistibile, M. fortuitum subsp. acetamidolyticum, M. canariasense, M. brisbanense, and M. novocastrense.</title>
        <authorList>
            <person name="Katahira K."/>
            <person name="Ogura Y."/>
            <person name="Gotoh Y."/>
            <person name="Hayashi T."/>
        </authorList>
    </citation>
    <scope>NUCLEOTIDE SEQUENCE [LARGE SCALE GENOMIC DNA]</scope>
    <source>
        <strain evidence="2 3">JCM6362</strain>
    </source>
</reference>
<dbReference type="Pfam" id="PF01636">
    <property type="entry name" value="APH"/>
    <property type="match status" value="1"/>
</dbReference>
<dbReference type="Gene3D" id="3.30.200.20">
    <property type="entry name" value="Phosphorylase Kinase, domain 1"/>
    <property type="match status" value="1"/>
</dbReference>
<dbReference type="SUPFAM" id="SSF56112">
    <property type="entry name" value="Protein kinase-like (PK-like)"/>
    <property type="match status" value="1"/>
</dbReference>
<dbReference type="OrthoDB" id="3806873at2"/>
<evidence type="ECO:0000313" key="3">
    <source>
        <dbReference type="Proteomes" id="UP000069654"/>
    </source>
</evidence>
<reference evidence="3" key="2">
    <citation type="submission" date="2016-02" db="EMBL/GenBank/DDBJ databases">
        <title>Draft genome sequence of five rapidly growing Mycobacterium species.</title>
        <authorList>
            <person name="Katahira K."/>
            <person name="Gotou Y."/>
            <person name="Iida K."/>
            <person name="Ogura Y."/>
            <person name="Hayashi T."/>
        </authorList>
    </citation>
    <scope>NUCLEOTIDE SEQUENCE [LARGE SCALE GENOMIC DNA]</scope>
    <source>
        <strain evidence="3">JCM6362</strain>
    </source>
</reference>
<proteinExistence type="predicted"/>
<comment type="caution">
    <text evidence="2">The sequence shown here is derived from an EMBL/GenBank/DDBJ whole genome shotgun (WGS) entry which is preliminary data.</text>
</comment>
<accession>A0A100XFE3</accession>
<dbReference type="EMBL" id="BCTB01000018">
    <property type="protein sequence ID" value="GAT15509.1"/>
    <property type="molecule type" value="Genomic_DNA"/>
</dbReference>
<dbReference type="CDD" id="cd05154">
    <property type="entry name" value="ACAD10_11_N-like"/>
    <property type="match status" value="1"/>
</dbReference>
<dbReference type="PANTHER" id="PTHR47829">
    <property type="entry name" value="HYDROLASE, PUTATIVE (AFU_ORTHOLOGUE AFUA_1G12880)-RELATED"/>
    <property type="match status" value="1"/>
</dbReference>
<dbReference type="InterPro" id="IPR011009">
    <property type="entry name" value="Kinase-like_dom_sf"/>
</dbReference>
<feature type="domain" description="Aminoglycoside phosphotransferase" evidence="1">
    <location>
        <begin position="34"/>
        <end position="255"/>
    </location>
</feature>
<evidence type="ECO:0000313" key="2">
    <source>
        <dbReference type="EMBL" id="GAT15509.1"/>
    </source>
</evidence>
<protein>
    <recommendedName>
        <fullName evidence="1">Aminoglycoside phosphotransferase domain-containing protein</fullName>
    </recommendedName>
</protein>
<dbReference type="RefSeq" id="WP_003926406.1">
    <property type="nucleotide sequence ID" value="NZ_BCTB01000018.1"/>
</dbReference>
<dbReference type="InterPro" id="IPR002575">
    <property type="entry name" value="Aminoglycoside_PTrfase"/>
</dbReference>
<evidence type="ECO:0000259" key="1">
    <source>
        <dbReference type="Pfam" id="PF01636"/>
    </source>
</evidence>
<dbReference type="Gene3D" id="3.90.1200.10">
    <property type="match status" value="1"/>
</dbReference>
<name>A0A100XFE3_MYCTH</name>
<dbReference type="InterPro" id="IPR052898">
    <property type="entry name" value="ACAD10-like"/>
</dbReference>
<sequence length="348" mass="37939">MTAARSDTPGEELVSVAALDDWLDDRLPGSGPLTVERITTGHSNELFTVSRGGPTWLLRRPPRVKNAPTAHDMVREYRVLTALEGTDVPHATPRGLCADPDVIGAPFYLMDKLAGVPLYHELPASLAGERVAIAHAAIDALAALHRLDWRAAGLDGFGKPDGYTERQAARWGKQLKSYAFRELPELDEVAAWLDESCPGTRGSALIHGDYGLHNLLYAPEPPVRILAVVDWETSTIGDPLADLGYFLASWLEPDEVAQWGELGSPHGVAGNPSRAELIERYARKSGIDVTADDLVWYRVFGQFKLAVIFEGSYGRYVRGQSADPFFASLERRVPLLARHALAIAAGEA</sequence>
<dbReference type="PANTHER" id="PTHR47829:SF1">
    <property type="entry name" value="HAD FAMILY PHOSPHATASE"/>
    <property type="match status" value="1"/>
</dbReference>